<feature type="region of interest" description="Disordered" evidence="1">
    <location>
        <begin position="1"/>
        <end position="30"/>
    </location>
</feature>
<dbReference type="EMBL" id="JAGFBR010000013">
    <property type="protein sequence ID" value="KAH0457109.1"/>
    <property type="molecule type" value="Genomic_DNA"/>
</dbReference>
<protein>
    <submittedName>
        <fullName evidence="2">Uncharacterized protein</fullName>
    </submittedName>
</protein>
<accession>A0AAV7G5D9</accession>
<proteinExistence type="predicted"/>
<dbReference type="PANTHER" id="PTHR33828:SF2">
    <property type="entry name" value="NUCLEOLIN"/>
    <property type="match status" value="1"/>
</dbReference>
<comment type="caution">
    <text evidence="2">The sequence shown here is derived from an EMBL/GenBank/DDBJ whole genome shotgun (WGS) entry which is preliminary data.</text>
</comment>
<dbReference type="AlphaFoldDB" id="A0AAV7G5D9"/>
<evidence type="ECO:0000313" key="2">
    <source>
        <dbReference type="EMBL" id="KAH0457109.1"/>
    </source>
</evidence>
<gene>
    <name evidence="2" type="ORF">IEQ34_015016</name>
</gene>
<dbReference type="Proteomes" id="UP000775213">
    <property type="component" value="Unassembled WGS sequence"/>
</dbReference>
<evidence type="ECO:0000313" key="3">
    <source>
        <dbReference type="Proteomes" id="UP000775213"/>
    </source>
</evidence>
<reference evidence="2 3" key="1">
    <citation type="journal article" date="2021" name="Hortic Res">
        <title>Chromosome-scale assembly of the Dendrobium chrysotoxum genome enhances the understanding of orchid evolution.</title>
        <authorList>
            <person name="Zhang Y."/>
            <person name="Zhang G.Q."/>
            <person name="Zhang D."/>
            <person name="Liu X.D."/>
            <person name="Xu X.Y."/>
            <person name="Sun W.H."/>
            <person name="Yu X."/>
            <person name="Zhu X."/>
            <person name="Wang Z.W."/>
            <person name="Zhao X."/>
            <person name="Zhong W.Y."/>
            <person name="Chen H."/>
            <person name="Yin W.L."/>
            <person name="Huang T."/>
            <person name="Niu S.C."/>
            <person name="Liu Z.J."/>
        </authorList>
    </citation>
    <scope>NUCLEOTIDE SEQUENCE [LARGE SCALE GENOMIC DNA]</scope>
    <source>
        <strain evidence="2">Lindl</strain>
    </source>
</reference>
<evidence type="ECO:0000256" key="1">
    <source>
        <dbReference type="SAM" id="MobiDB-lite"/>
    </source>
</evidence>
<keyword evidence="3" id="KW-1185">Reference proteome</keyword>
<dbReference type="PANTHER" id="PTHR33828">
    <property type="entry name" value="OS05G0596200 PROTEIN"/>
    <property type="match status" value="1"/>
</dbReference>
<sequence length="236" mass="27488">MIGRRDESNQNHGGGQNFFHGRTSCGFTRDDEEDVKISQSIDDFHGERSRRTIYKFYEEKVEIVEGERRRSHMEPFQREDRGDRLGERYGYGGQEQQGADWERRERNYGRRGVDFEGRRGEFEGGYGFMYDVLRYPTLYEMTLSCLWLMERGLLSLEEAQKVYAKKLRKNHNQKFGLPAKVTTPVKKSSTVLVKKEVKVTSKASVKTTKKKVIDSEDDDDDDFVLNKLGNKIKVSS</sequence>
<organism evidence="2 3">
    <name type="scientific">Dendrobium chrysotoxum</name>
    <name type="common">Orchid</name>
    <dbReference type="NCBI Taxonomy" id="161865"/>
    <lineage>
        <taxon>Eukaryota</taxon>
        <taxon>Viridiplantae</taxon>
        <taxon>Streptophyta</taxon>
        <taxon>Embryophyta</taxon>
        <taxon>Tracheophyta</taxon>
        <taxon>Spermatophyta</taxon>
        <taxon>Magnoliopsida</taxon>
        <taxon>Liliopsida</taxon>
        <taxon>Asparagales</taxon>
        <taxon>Orchidaceae</taxon>
        <taxon>Epidendroideae</taxon>
        <taxon>Malaxideae</taxon>
        <taxon>Dendrobiinae</taxon>
        <taxon>Dendrobium</taxon>
    </lineage>
</organism>
<name>A0AAV7G5D9_DENCH</name>